<dbReference type="Proteomes" id="UP000676194">
    <property type="component" value="Chromosome"/>
</dbReference>
<evidence type="ECO:0000313" key="2">
    <source>
        <dbReference type="Proteomes" id="UP000676194"/>
    </source>
</evidence>
<dbReference type="KEGG" id="tsph:KIH39_21585"/>
<dbReference type="AlphaFoldDB" id="A0A8E6B6G3"/>
<organism evidence="1 2">
    <name type="scientific">Telmatocola sphagniphila</name>
    <dbReference type="NCBI Taxonomy" id="1123043"/>
    <lineage>
        <taxon>Bacteria</taxon>
        <taxon>Pseudomonadati</taxon>
        <taxon>Planctomycetota</taxon>
        <taxon>Planctomycetia</taxon>
        <taxon>Gemmatales</taxon>
        <taxon>Gemmataceae</taxon>
    </lineage>
</organism>
<name>A0A8E6B6G3_9BACT</name>
<dbReference type="RefSeq" id="WP_213495294.1">
    <property type="nucleotide sequence ID" value="NZ_CP074694.1"/>
</dbReference>
<dbReference type="EMBL" id="CP074694">
    <property type="protein sequence ID" value="QVL31413.1"/>
    <property type="molecule type" value="Genomic_DNA"/>
</dbReference>
<protein>
    <submittedName>
        <fullName evidence="1">Uncharacterized protein</fullName>
    </submittedName>
</protein>
<proteinExistence type="predicted"/>
<gene>
    <name evidence="1" type="ORF">KIH39_21585</name>
</gene>
<keyword evidence="2" id="KW-1185">Reference proteome</keyword>
<evidence type="ECO:0000313" key="1">
    <source>
        <dbReference type="EMBL" id="QVL31413.1"/>
    </source>
</evidence>
<sequence length="290" mass="32940">MGEISKKLASRLQKAKDRLTDLSRQLATDFACVPKNPTASKTLGPSDLDPLHTFYIAGQNFASYFSEKVSQFPELTPYYDIMAQAQEEYMPSAPPMSPLTNSYFTLWAFFDMKFGRDQETISQCIMDLAGPLKMDAIASETIRRMQASRMGIYEVIGKEGNRCRMRELVTEDEFVCHVASGYQGSRGELWYVRLGPPLNEWFDYHVVITTPYVLLGATKVDWVAYLKKSILGSSDMRKALHQFLKYGKASVSRKADESWNEFIFQAYHHHKTEVIFLSGIPDVKGSLPHA</sequence>
<reference evidence="1" key="1">
    <citation type="submission" date="2021-05" db="EMBL/GenBank/DDBJ databases">
        <title>Complete genome sequence of the cellulolytic planctomycete Telmatocola sphagniphila SP2T and characterization of the first cellulase from planctomycetes.</title>
        <authorList>
            <person name="Rakitin A.L."/>
            <person name="Beletsky A.V."/>
            <person name="Naumoff D.G."/>
            <person name="Kulichevskaya I.S."/>
            <person name="Mardanov A.V."/>
            <person name="Ravin N.V."/>
            <person name="Dedysh S.N."/>
        </authorList>
    </citation>
    <scope>NUCLEOTIDE SEQUENCE</scope>
    <source>
        <strain evidence="1">SP2T</strain>
    </source>
</reference>
<accession>A0A8E6B6G3</accession>